<dbReference type="RefSeq" id="WP_230099303.1">
    <property type="nucleotide sequence ID" value="NZ_CAKKNT010000030.1"/>
</dbReference>
<evidence type="ECO:0000313" key="2">
    <source>
        <dbReference type="Proteomes" id="UP000789719"/>
    </source>
</evidence>
<protein>
    <submittedName>
        <fullName evidence="1">Uncharacterized protein</fullName>
    </submittedName>
</protein>
<organism evidence="1 2">
    <name type="scientific">Periweissella ghanensis</name>
    <dbReference type="NCBI Taxonomy" id="467997"/>
    <lineage>
        <taxon>Bacteria</taxon>
        <taxon>Bacillati</taxon>
        <taxon>Bacillota</taxon>
        <taxon>Bacilli</taxon>
        <taxon>Lactobacillales</taxon>
        <taxon>Lactobacillaceae</taxon>
        <taxon>Periweissella</taxon>
    </lineage>
</organism>
<proteinExistence type="predicted"/>
<dbReference type="EMBL" id="CAKKNT010000030">
    <property type="protein sequence ID" value="CAH0419261.1"/>
    <property type="molecule type" value="Genomic_DNA"/>
</dbReference>
<evidence type="ECO:0000313" key="1">
    <source>
        <dbReference type="EMBL" id="CAH0419261.1"/>
    </source>
</evidence>
<accession>A0ABM8ZD77</accession>
<keyword evidence="2" id="KW-1185">Reference proteome</keyword>
<dbReference type="Proteomes" id="UP000789719">
    <property type="component" value="Unassembled WGS sequence"/>
</dbReference>
<comment type="caution">
    <text evidence="1">The sequence shown here is derived from an EMBL/GenBank/DDBJ whole genome shotgun (WGS) entry which is preliminary data.</text>
</comment>
<reference evidence="1 2" key="1">
    <citation type="submission" date="2021-11" db="EMBL/GenBank/DDBJ databases">
        <authorList>
            <person name="Depoorter E."/>
        </authorList>
    </citation>
    <scope>NUCLEOTIDE SEQUENCE [LARGE SCALE GENOMIC DNA]</scope>
    <source>
        <strain evidence="1 2">LMG 24286</strain>
    </source>
</reference>
<sequence>MNVKSVHPTLVGDLVEVSLLVNFYGSEGVVNRIMTKDDWSSIELIGYINV</sequence>
<name>A0ABM8ZD77_9LACO</name>
<gene>
    <name evidence="1" type="ORF">WGH24286_01708</name>
</gene>